<dbReference type="RefSeq" id="XP_029642784.1">
    <property type="nucleotide sequence ID" value="XM_029786924.2"/>
</dbReference>
<sequence>MSFKRDGNDYNLLNSQRRSRVNELLAENIPDEEAQILSNGKLSCTVCHYRPVFDTLNILQCHRQGRKHLENAERNKMKEKELKELVLKHQQKQCLKTGATDGSVVPSKLQLRPYDRKPTIDLSGTPADNINLPSVTSTHTSKHTFSSGVKSPYSQNKETKPLRPYVKKQRLPGKTVKSSALKLSKVYGPVQTKVQDQKPNDHIQTKVLEDRKVEWDIFSSQVQRKRKLLPDPAERTDPQSVTKISESVPSAEQQTILGSQEASKVVEKKELAEKYWQLSGSGWKKDWVGNWIKDEDAEFDSDEEPPDLP</sequence>
<keyword evidence="14" id="KW-1185">Reference proteome</keyword>
<keyword evidence="10" id="KW-0539">Nucleus</keyword>
<dbReference type="RefSeq" id="XP_036363140.1">
    <property type="nucleotide sequence ID" value="XM_036507247.1"/>
</dbReference>
<dbReference type="RefSeq" id="XP_036363139.1">
    <property type="nucleotide sequence ID" value="XM_036507246.1"/>
</dbReference>
<dbReference type="GO" id="GO:0006397">
    <property type="term" value="P:mRNA processing"/>
    <property type="evidence" value="ECO:0007669"/>
    <property type="project" value="UniProtKB-KW"/>
</dbReference>
<reference evidence="15 16" key="1">
    <citation type="submission" date="2025-08" db="UniProtKB">
        <authorList>
            <consortium name="RefSeq"/>
        </authorList>
    </citation>
    <scope>IDENTIFICATION</scope>
</reference>
<evidence type="ECO:0000256" key="9">
    <source>
        <dbReference type="ARBA" id="ARBA00023187"/>
    </source>
</evidence>
<evidence type="ECO:0000256" key="5">
    <source>
        <dbReference type="ARBA" id="ARBA00022723"/>
    </source>
</evidence>
<evidence type="ECO:0000256" key="11">
    <source>
        <dbReference type="SAM" id="MobiDB-lite"/>
    </source>
</evidence>
<feature type="domain" description="Sodium channel modifier 1 zinc-finger" evidence="12">
    <location>
        <begin position="44"/>
        <end position="69"/>
    </location>
</feature>
<evidence type="ECO:0000256" key="7">
    <source>
        <dbReference type="ARBA" id="ARBA00022771"/>
    </source>
</evidence>
<evidence type="ECO:0000313" key="19">
    <source>
        <dbReference type="RefSeq" id="XP_036363143.1"/>
    </source>
</evidence>
<evidence type="ECO:0000313" key="16">
    <source>
        <dbReference type="RefSeq" id="XP_036363139.1"/>
    </source>
</evidence>
<keyword evidence="8" id="KW-0862">Zinc</keyword>
<keyword evidence="6" id="KW-0747">Spliceosome</keyword>
<accession>A0A6P7SWY0</accession>
<keyword evidence="4" id="KW-0507">mRNA processing</keyword>
<evidence type="ECO:0000256" key="8">
    <source>
        <dbReference type="ARBA" id="ARBA00022833"/>
    </source>
</evidence>
<dbReference type="InterPro" id="IPR031625">
    <property type="entry name" value="SCNM1_acidic"/>
</dbReference>
<feature type="region of interest" description="Disordered" evidence="11">
    <location>
        <begin position="117"/>
        <end position="174"/>
    </location>
</feature>
<dbReference type="RefSeq" id="XP_036363141.1">
    <property type="nucleotide sequence ID" value="XM_036507248.1"/>
</dbReference>
<dbReference type="AlphaFoldDB" id="A0A6P7SWY0"/>
<evidence type="ECO:0000313" key="20">
    <source>
        <dbReference type="RefSeq" id="XP_036363144.1"/>
    </source>
</evidence>
<dbReference type="PANTHER" id="PTHR32297:SF1">
    <property type="entry name" value="SODIUM CHANNEL MODIFIER 1"/>
    <property type="match status" value="1"/>
</dbReference>
<feature type="compositionally biased region" description="Low complexity" evidence="11">
    <location>
        <begin position="134"/>
        <end position="147"/>
    </location>
</feature>
<evidence type="ECO:0000313" key="17">
    <source>
        <dbReference type="RefSeq" id="XP_036363140.1"/>
    </source>
</evidence>
<gene>
    <name evidence="15 16 17 18 19 20" type="primary">LOC115217283</name>
</gene>
<evidence type="ECO:0000256" key="10">
    <source>
        <dbReference type="ARBA" id="ARBA00023242"/>
    </source>
</evidence>
<evidence type="ECO:0000259" key="13">
    <source>
        <dbReference type="Pfam" id="PF15805"/>
    </source>
</evidence>
<name>A0A6P7SWY0_9MOLL</name>
<dbReference type="Proteomes" id="UP000515154">
    <property type="component" value="Linkage group LG11"/>
</dbReference>
<dbReference type="RefSeq" id="XP_036363144.1">
    <property type="nucleotide sequence ID" value="XM_036507251.1"/>
</dbReference>
<evidence type="ECO:0000256" key="6">
    <source>
        <dbReference type="ARBA" id="ARBA00022728"/>
    </source>
</evidence>
<evidence type="ECO:0000313" key="18">
    <source>
        <dbReference type="RefSeq" id="XP_036363141.1"/>
    </source>
</evidence>
<dbReference type="PANTHER" id="PTHR32297">
    <property type="entry name" value="SODIUM CHANNEL MODIFIER 1"/>
    <property type="match status" value="1"/>
</dbReference>
<dbReference type="InterPro" id="IPR033570">
    <property type="entry name" value="SCNM1"/>
</dbReference>
<evidence type="ECO:0000313" key="14">
    <source>
        <dbReference type="Proteomes" id="UP000515154"/>
    </source>
</evidence>
<keyword evidence="7" id="KW-0863">Zinc-finger</keyword>
<dbReference type="Pfam" id="PF15805">
    <property type="entry name" value="SCNM1_acidic"/>
    <property type="match status" value="1"/>
</dbReference>
<dbReference type="GO" id="GO:0008270">
    <property type="term" value="F:zinc ion binding"/>
    <property type="evidence" value="ECO:0007669"/>
    <property type="project" value="UniProtKB-KW"/>
</dbReference>
<evidence type="ECO:0000256" key="2">
    <source>
        <dbReference type="ARBA" id="ARBA00004642"/>
    </source>
</evidence>
<protein>
    <recommendedName>
        <fullName evidence="3">Sodium channel modifier 1</fullName>
    </recommendedName>
</protein>
<organism evidence="14 15">
    <name type="scientific">Octopus sinensis</name>
    <name type="common">East Asian common octopus</name>
    <dbReference type="NCBI Taxonomy" id="2607531"/>
    <lineage>
        <taxon>Eukaryota</taxon>
        <taxon>Metazoa</taxon>
        <taxon>Spiralia</taxon>
        <taxon>Lophotrochozoa</taxon>
        <taxon>Mollusca</taxon>
        <taxon>Cephalopoda</taxon>
        <taxon>Coleoidea</taxon>
        <taxon>Octopodiformes</taxon>
        <taxon>Octopoda</taxon>
        <taxon>Incirrata</taxon>
        <taxon>Octopodidae</taxon>
        <taxon>Octopus</taxon>
    </lineage>
</organism>
<evidence type="ECO:0000313" key="15">
    <source>
        <dbReference type="RefSeq" id="XP_029642784.1"/>
    </source>
</evidence>
<dbReference type="GO" id="GO:0008380">
    <property type="term" value="P:RNA splicing"/>
    <property type="evidence" value="ECO:0007669"/>
    <property type="project" value="UniProtKB-KW"/>
</dbReference>
<feature type="domain" description="Sodium channel modifier 1 acidic C-terminal" evidence="13">
    <location>
        <begin position="266"/>
        <end position="307"/>
    </location>
</feature>
<comment type="subcellular location">
    <subcellularLocation>
        <location evidence="1">Nucleus speckle</location>
    </subcellularLocation>
    <subcellularLocation>
        <location evidence="2">Nucleus</location>
        <location evidence="2">Nucleoplasm</location>
    </subcellularLocation>
</comment>
<dbReference type="InterPro" id="IPR031622">
    <property type="entry name" value="Znf-SCNM1"/>
</dbReference>
<dbReference type="Pfam" id="PF15803">
    <property type="entry name" value="zf-SCNM1"/>
    <property type="match status" value="1"/>
</dbReference>
<dbReference type="KEGG" id="osn:115217283"/>
<keyword evidence="5" id="KW-0479">Metal-binding</keyword>
<keyword evidence="9" id="KW-0508">mRNA splicing</keyword>
<evidence type="ECO:0000256" key="4">
    <source>
        <dbReference type="ARBA" id="ARBA00022664"/>
    </source>
</evidence>
<dbReference type="GO" id="GO:0005681">
    <property type="term" value="C:spliceosomal complex"/>
    <property type="evidence" value="ECO:0007669"/>
    <property type="project" value="UniProtKB-KW"/>
</dbReference>
<dbReference type="RefSeq" id="XP_036363143.1">
    <property type="nucleotide sequence ID" value="XM_036507250.1"/>
</dbReference>
<evidence type="ECO:0000256" key="3">
    <source>
        <dbReference type="ARBA" id="ARBA00020620"/>
    </source>
</evidence>
<dbReference type="GO" id="GO:0016607">
    <property type="term" value="C:nuclear speck"/>
    <property type="evidence" value="ECO:0007669"/>
    <property type="project" value="UniProtKB-SubCell"/>
</dbReference>
<evidence type="ECO:0000256" key="1">
    <source>
        <dbReference type="ARBA" id="ARBA00004324"/>
    </source>
</evidence>
<evidence type="ECO:0000259" key="12">
    <source>
        <dbReference type="Pfam" id="PF15803"/>
    </source>
</evidence>
<proteinExistence type="predicted"/>